<keyword evidence="14" id="KW-1133">Transmembrane helix</keyword>
<keyword evidence="13 20" id="KW-0067">ATP-binding</keyword>
<evidence type="ECO:0000256" key="6">
    <source>
        <dbReference type="ARBA" id="ARBA00022614"/>
    </source>
</evidence>
<dbReference type="FunFam" id="3.30.200.20:FF:000661">
    <property type="entry name" value="Serine-threonine protein kinase plant-type"/>
    <property type="match status" value="1"/>
</dbReference>
<keyword evidence="11 20" id="KW-0547">Nucleotide-binding</keyword>
<dbReference type="Gene3D" id="1.10.510.10">
    <property type="entry name" value="Transferase(Phosphotransferase) domain 1"/>
    <property type="match status" value="1"/>
</dbReference>
<keyword evidence="17" id="KW-0325">Glycoprotein</keyword>
<feature type="binding site" evidence="20">
    <location>
        <position position="67"/>
    </location>
    <ligand>
        <name>ATP</name>
        <dbReference type="ChEBI" id="CHEBI:30616"/>
    </ligand>
</feature>
<keyword evidence="9" id="KW-0732">Signal</keyword>
<evidence type="ECO:0000256" key="17">
    <source>
        <dbReference type="ARBA" id="ARBA00023180"/>
    </source>
</evidence>
<organism evidence="23 24">
    <name type="scientific">Taxus chinensis</name>
    <name type="common">Chinese yew</name>
    <name type="synonym">Taxus wallichiana var. chinensis</name>
    <dbReference type="NCBI Taxonomy" id="29808"/>
    <lineage>
        <taxon>Eukaryota</taxon>
        <taxon>Viridiplantae</taxon>
        <taxon>Streptophyta</taxon>
        <taxon>Embryophyta</taxon>
        <taxon>Tracheophyta</taxon>
        <taxon>Spermatophyta</taxon>
        <taxon>Pinopsida</taxon>
        <taxon>Pinidae</taxon>
        <taxon>Conifers II</taxon>
        <taxon>Cupressales</taxon>
        <taxon>Taxaceae</taxon>
        <taxon>Taxus</taxon>
    </lineage>
</organism>
<gene>
    <name evidence="23" type="ORF">KI387_034822</name>
</gene>
<dbReference type="Proteomes" id="UP000824469">
    <property type="component" value="Unassembled WGS sequence"/>
</dbReference>
<dbReference type="FunFam" id="1.10.510.10:FF:000358">
    <property type="entry name" value="Putative leucine-rich repeat receptor-like serine/threonine-protein kinase"/>
    <property type="match status" value="1"/>
</dbReference>
<keyword evidence="4 21" id="KW-0723">Serine/threonine-protein kinase</keyword>
<dbReference type="InterPro" id="IPR017441">
    <property type="entry name" value="Protein_kinase_ATP_BS"/>
</dbReference>
<dbReference type="SMART" id="SM00220">
    <property type="entry name" value="S_TKc"/>
    <property type="match status" value="1"/>
</dbReference>
<comment type="similarity">
    <text evidence="21">Belongs to the protein kinase superfamily.</text>
</comment>
<keyword evidence="16" id="KW-0675">Receptor</keyword>
<dbReference type="Gene3D" id="3.30.200.20">
    <property type="entry name" value="Phosphorylase Kinase, domain 1"/>
    <property type="match status" value="1"/>
</dbReference>
<comment type="catalytic activity">
    <reaction evidence="19">
        <text>L-seryl-[protein] + ATP = O-phospho-L-seryl-[protein] + ADP + H(+)</text>
        <dbReference type="Rhea" id="RHEA:17989"/>
        <dbReference type="Rhea" id="RHEA-COMP:9863"/>
        <dbReference type="Rhea" id="RHEA-COMP:11604"/>
        <dbReference type="ChEBI" id="CHEBI:15378"/>
        <dbReference type="ChEBI" id="CHEBI:29999"/>
        <dbReference type="ChEBI" id="CHEBI:30616"/>
        <dbReference type="ChEBI" id="CHEBI:83421"/>
        <dbReference type="ChEBI" id="CHEBI:456216"/>
        <dbReference type="EC" id="2.7.11.1"/>
    </reaction>
</comment>
<keyword evidence="6" id="KW-0433">Leucine-rich repeat</keyword>
<dbReference type="EMBL" id="JAHRHJ020003813">
    <property type="protein sequence ID" value="KAH9290705.1"/>
    <property type="molecule type" value="Genomic_DNA"/>
</dbReference>
<evidence type="ECO:0000256" key="13">
    <source>
        <dbReference type="ARBA" id="ARBA00022840"/>
    </source>
</evidence>
<evidence type="ECO:0000256" key="1">
    <source>
        <dbReference type="ARBA" id="ARBA00004162"/>
    </source>
</evidence>
<dbReference type="PROSITE" id="PS00107">
    <property type="entry name" value="PROTEIN_KINASE_ATP"/>
    <property type="match status" value="1"/>
</dbReference>
<proteinExistence type="inferred from homology"/>
<accession>A0AA38BXK9</accession>
<evidence type="ECO:0000256" key="10">
    <source>
        <dbReference type="ARBA" id="ARBA00022737"/>
    </source>
</evidence>
<evidence type="ECO:0000256" key="19">
    <source>
        <dbReference type="ARBA" id="ARBA00048679"/>
    </source>
</evidence>
<dbReference type="InterPro" id="IPR011009">
    <property type="entry name" value="Kinase-like_dom_sf"/>
</dbReference>
<evidence type="ECO:0000256" key="16">
    <source>
        <dbReference type="ARBA" id="ARBA00023170"/>
    </source>
</evidence>
<evidence type="ECO:0000256" key="18">
    <source>
        <dbReference type="ARBA" id="ARBA00047899"/>
    </source>
</evidence>
<dbReference type="OMA" id="VINTCYN"/>
<dbReference type="Pfam" id="PF00069">
    <property type="entry name" value="Pkinase"/>
    <property type="match status" value="1"/>
</dbReference>
<evidence type="ECO:0000256" key="14">
    <source>
        <dbReference type="ARBA" id="ARBA00022989"/>
    </source>
</evidence>
<dbReference type="GO" id="GO:0004674">
    <property type="term" value="F:protein serine/threonine kinase activity"/>
    <property type="evidence" value="ECO:0007669"/>
    <property type="project" value="UniProtKB-KW"/>
</dbReference>
<keyword evidence="8" id="KW-0812">Transmembrane</keyword>
<dbReference type="EC" id="2.7.11.1" evidence="2"/>
<comment type="subcellular location">
    <subcellularLocation>
        <location evidence="1">Cell membrane</location>
        <topology evidence="1">Single-pass membrane protein</topology>
    </subcellularLocation>
</comment>
<dbReference type="PANTHER" id="PTHR48055">
    <property type="entry name" value="LEUCINE-RICH REPEAT RECEPTOR PROTEIN KINASE EMS1"/>
    <property type="match status" value="1"/>
</dbReference>
<evidence type="ECO:0000256" key="8">
    <source>
        <dbReference type="ARBA" id="ARBA00022692"/>
    </source>
</evidence>
<evidence type="ECO:0000256" key="9">
    <source>
        <dbReference type="ARBA" id="ARBA00022729"/>
    </source>
</evidence>
<comment type="catalytic activity">
    <reaction evidence="18">
        <text>L-threonyl-[protein] + ATP = O-phospho-L-threonyl-[protein] + ADP + H(+)</text>
        <dbReference type="Rhea" id="RHEA:46608"/>
        <dbReference type="Rhea" id="RHEA-COMP:11060"/>
        <dbReference type="Rhea" id="RHEA-COMP:11605"/>
        <dbReference type="ChEBI" id="CHEBI:15378"/>
        <dbReference type="ChEBI" id="CHEBI:30013"/>
        <dbReference type="ChEBI" id="CHEBI:30616"/>
        <dbReference type="ChEBI" id="CHEBI:61977"/>
        <dbReference type="ChEBI" id="CHEBI:456216"/>
        <dbReference type="EC" id="2.7.11.1"/>
    </reaction>
</comment>
<protein>
    <recommendedName>
        <fullName evidence="2">non-specific serine/threonine protein kinase</fullName>
        <ecNumber evidence="2">2.7.11.1</ecNumber>
    </recommendedName>
</protein>
<evidence type="ECO:0000256" key="11">
    <source>
        <dbReference type="ARBA" id="ARBA00022741"/>
    </source>
</evidence>
<evidence type="ECO:0000256" key="4">
    <source>
        <dbReference type="ARBA" id="ARBA00022527"/>
    </source>
</evidence>
<dbReference type="AlphaFoldDB" id="A0AA38BXK9"/>
<feature type="domain" description="Protein kinase" evidence="22">
    <location>
        <begin position="39"/>
        <end position="330"/>
    </location>
</feature>
<dbReference type="PROSITE" id="PS00108">
    <property type="entry name" value="PROTEIN_KINASE_ST"/>
    <property type="match status" value="1"/>
</dbReference>
<keyword evidence="3" id="KW-1003">Cell membrane</keyword>
<evidence type="ECO:0000256" key="5">
    <source>
        <dbReference type="ARBA" id="ARBA00022553"/>
    </source>
</evidence>
<evidence type="ECO:0000256" key="7">
    <source>
        <dbReference type="ARBA" id="ARBA00022679"/>
    </source>
</evidence>
<dbReference type="InterPro" id="IPR051564">
    <property type="entry name" value="LRR_receptor-like_kinase"/>
</dbReference>
<keyword evidence="12" id="KW-0418">Kinase</keyword>
<keyword evidence="7" id="KW-0808">Transferase</keyword>
<evidence type="ECO:0000256" key="2">
    <source>
        <dbReference type="ARBA" id="ARBA00012513"/>
    </source>
</evidence>
<dbReference type="GO" id="GO:0005524">
    <property type="term" value="F:ATP binding"/>
    <property type="evidence" value="ECO:0007669"/>
    <property type="project" value="UniProtKB-UniRule"/>
</dbReference>
<evidence type="ECO:0000256" key="21">
    <source>
        <dbReference type="RuleBase" id="RU000304"/>
    </source>
</evidence>
<evidence type="ECO:0000313" key="24">
    <source>
        <dbReference type="Proteomes" id="UP000824469"/>
    </source>
</evidence>
<keyword evidence="5" id="KW-0597">Phosphoprotein</keyword>
<dbReference type="GO" id="GO:0005886">
    <property type="term" value="C:plasma membrane"/>
    <property type="evidence" value="ECO:0007669"/>
    <property type="project" value="UniProtKB-SubCell"/>
</dbReference>
<evidence type="ECO:0000256" key="15">
    <source>
        <dbReference type="ARBA" id="ARBA00023136"/>
    </source>
</evidence>
<dbReference type="InterPro" id="IPR000719">
    <property type="entry name" value="Prot_kinase_dom"/>
</dbReference>
<name>A0AA38BXK9_TAXCH</name>
<evidence type="ECO:0000259" key="22">
    <source>
        <dbReference type="PROSITE" id="PS50011"/>
    </source>
</evidence>
<dbReference type="PANTHER" id="PTHR48055:SF57">
    <property type="entry name" value="PROTEIN KINASE DOMAIN-CONTAINING PROTEIN"/>
    <property type="match status" value="1"/>
</dbReference>
<evidence type="ECO:0000256" key="12">
    <source>
        <dbReference type="ARBA" id="ARBA00022777"/>
    </source>
</evidence>
<dbReference type="InterPro" id="IPR008271">
    <property type="entry name" value="Ser/Thr_kinase_AS"/>
</dbReference>
<sequence>MVWRQKFSRRKFGPSSLFLKRLRYPKFSYRDLVTATNGFDEANLVGVGSFGSVYKGNLSDGNVVAIKALDLRNEEARKSFKAECQVLGRIRHRNLIRIISAFSYPDCIGLVLQFASNGSLEKKLYPDRDNQEICTELGLSERLKIAIDVAHGMEYLHHDCSPQVVHCDLKPGNVLLDSDMTALVTDFGISRLTTTPNPRDVPSTTTIALKGSIGYIAPEYGVGGSVSTKGDVYSYGILILEMLTKKRPSDDMFVGDMNLSKWVRSAFPGRIADIVDNMLLSDVNDNMEESMRCLVSFINVGLICSSESPTERPSMRDVARVLESTRASFMGTAAPSNILTSTISDLLRNTTVEHTGTFSENSTF</sequence>
<evidence type="ECO:0000313" key="23">
    <source>
        <dbReference type="EMBL" id="KAH9290705.1"/>
    </source>
</evidence>
<comment type="caution">
    <text evidence="23">The sequence shown here is derived from an EMBL/GenBank/DDBJ whole genome shotgun (WGS) entry which is preliminary data.</text>
</comment>
<dbReference type="CDD" id="cd14066">
    <property type="entry name" value="STKc_IRAK"/>
    <property type="match status" value="1"/>
</dbReference>
<dbReference type="SUPFAM" id="SSF56112">
    <property type="entry name" value="Protein kinase-like (PK-like)"/>
    <property type="match status" value="1"/>
</dbReference>
<keyword evidence="10" id="KW-0677">Repeat</keyword>
<dbReference type="PROSITE" id="PS50011">
    <property type="entry name" value="PROTEIN_KINASE_DOM"/>
    <property type="match status" value="1"/>
</dbReference>
<reference evidence="23 24" key="1">
    <citation type="journal article" date="2021" name="Nat. Plants">
        <title>The Taxus genome provides insights into paclitaxel biosynthesis.</title>
        <authorList>
            <person name="Xiong X."/>
            <person name="Gou J."/>
            <person name="Liao Q."/>
            <person name="Li Y."/>
            <person name="Zhou Q."/>
            <person name="Bi G."/>
            <person name="Li C."/>
            <person name="Du R."/>
            <person name="Wang X."/>
            <person name="Sun T."/>
            <person name="Guo L."/>
            <person name="Liang H."/>
            <person name="Lu P."/>
            <person name="Wu Y."/>
            <person name="Zhang Z."/>
            <person name="Ro D.K."/>
            <person name="Shang Y."/>
            <person name="Huang S."/>
            <person name="Yan J."/>
        </authorList>
    </citation>
    <scope>NUCLEOTIDE SEQUENCE [LARGE SCALE GENOMIC DNA]</scope>
    <source>
        <strain evidence="23">Ta-2019</strain>
    </source>
</reference>
<keyword evidence="24" id="KW-1185">Reference proteome</keyword>
<evidence type="ECO:0000256" key="20">
    <source>
        <dbReference type="PROSITE-ProRule" id="PRU10141"/>
    </source>
</evidence>
<evidence type="ECO:0000256" key="3">
    <source>
        <dbReference type="ARBA" id="ARBA00022475"/>
    </source>
</evidence>
<keyword evidence="15" id="KW-0472">Membrane</keyword>